<keyword evidence="2" id="KW-0804">Transcription</keyword>
<keyword evidence="3" id="KW-0175">Coiled coil</keyword>
<evidence type="ECO:0000259" key="4">
    <source>
        <dbReference type="Pfam" id="PF08281"/>
    </source>
</evidence>
<dbReference type="AlphaFoldDB" id="A0A1M6XTX7"/>
<organism evidence="5 6">
    <name type="scientific">Alicyclobacillus tolerans</name>
    <dbReference type="NCBI Taxonomy" id="90970"/>
    <lineage>
        <taxon>Bacteria</taxon>
        <taxon>Bacillati</taxon>
        <taxon>Bacillota</taxon>
        <taxon>Bacilli</taxon>
        <taxon>Bacillales</taxon>
        <taxon>Alicyclobacillaceae</taxon>
        <taxon>Alicyclobacillus</taxon>
    </lineage>
</organism>
<dbReference type="GO" id="GO:0006352">
    <property type="term" value="P:DNA-templated transcription initiation"/>
    <property type="evidence" value="ECO:0007669"/>
    <property type="project" value="InterPro"/>
</dbReference>
<dbReference type="Proteomes" id="UP000184016">
    <property type="component" value="Unassembled WGS sequence"/>
</dbReference>
<feature type="domain" description="RNA polymerase sigma factor 70 region 4 type 2" evidence="4">
    <location>
        <begin position="122"/>
        <end position="163"/>
    </location>
</feature>
<dbReference type="InterPro" id="IPR036388">
    <property type="entry name" value="WH-like_DNA-bd_sf"/>
</dbReference>
<evidence type="ECO:0000313" key="6">
    <source>
        <dbReference type="Proteomes" id="UP000184016"/>
    </source>
</evidence>
<dbReference type="SUPFAM" id="SSF46894">
    <property type="entry name" value="C-terminal effector domain of the bipartite response regulators"/>
    <property type="match status" value="1"/>
</dbReference>
<dbReference type="Pfam" id="PF08281">
    <property type="entry name" value="Sigma70_r4_2"/>
    <property type="match status" value="1"/>
</dbReference>
<evidence type="ECO:0000313" key="5">
    <source>
        <dbReference type="EMBL" id="SHL09323.1"/>
    </source>
</evidence>
<gene>
    <name evidence="5" type="ORF">SAMN05443507_13715</name>
</gene>
<dbReference type="Gene3D" id="1.10.10.10">
    <property type="entry name" value="Winged helix-like DNA-binding domain superfamily/Winged helix DNA-binding domain"/>
    <property type="match status" value="1"/>
</dbReference>
<dbReference type="GO" id="GO:0016987">
    <property type="term" value="F:sigma factor activity"/>
    <property type="evidence" value="ECO:0007669"/>
    <property type="project" value="InterPro"/>
</dbReference>
<protein>
    <recommendedName>
        <fullName evidence="4">RNA polymerase sigma factor 70 region 4 type 2 domain-containing protein</fullName>
    </recommendedName>
</protein>
<dbReference type="EMBL" id="FRAF01000037">
    <property type="protein sequence ID" value="SHL09323.1"/>
    <property type="molecule type" value="Genomic_DNA"/>
</dbReference>
<evidence type="ECO:0000256" key="3">
    <source>
        <dbReference type="SAM" id="Coils"/>
    </source>
</evidence>
<feature type="coiled-coil region" evidence="3">
    <location>
        <begin position="11"/>
        <end position="38"/>
    </location>
</feature>
<reference evidence="6" key="1">
    <citation type="submission" date="2016-11" db="EMBL/GenBank/DDBJ databases">
        <authorList>
            <person name="Varghese N."/>
            <person name="Submissions S."/>
        </authorList>
    </citation>
    <scope>NUCLEOTIDE SEQUENCE [LARGE SCALE GENOMIC DNA]</scope>
    <source>
        <strain evidence="6">USBA-503</strain>
    </source>
</reference>
<dbReference type="InterPro" id="IPR016032">
    <property type="entry name" value="Sig_transdc_resp-reg_C-effctor"/>
</dbReference>
<dbReference type="STRING" id="1830138.SAMN05443507_13715"/>
<accession>A0A1M6XTX7</accession>
<sequence length="178" mass="20619">MGMDGFRKQMIEQTREALAVARAEHRRWQQRMKAEKTKENMRALRIAKGTVRSLEWELNYLEKGGERPCGQTLVDNEFWNRACGTLSTEPYQALFGGREETAAATYSDVELEMARHEVRVRLTYNERVVYEAYQEGMTTREIAHVLGVSTASARDYLRRAEHKLSEAESLQMPLPFRS</sequence>
<evidence type="ECO:0000256" key="1">
    <source>
        <dbReference type="ARBA" id="ARBA00023015"/>
    </source>
</evidence>
<dbReference type="InterPro" id="IPR013249">
    <property type="entry name" value="RNA_pol_sigma70_r4_t2"/>
</dbReference>
<keyword evidence="6" id="KW-1185">Reference proteome</keyword>
<dbReference type="GO" id="GO:0003677">
    <property type="term" value="F:DNA binding"/>
    <property type="evidence" value="ECO:0007669"/>
    <property type="project" value="InterPro"/>
</dbReference>
<evidence type="ECO:0000256" key="2">
    <source>
        <dbReference type="ARBA" id="ARBA00023163"/>
    </source>
</evidence>
<name>A0A1M6XTX7_9BACL</name>
<proteinExistence type="predicted"/>
<keyword evidence="1" id="KW-0805">Transcription regulation</keyword>